<dbReference type="Pfam" id="PF00535">
    <property type="entry name" value="Glycos_transf_2"/>
    <property type="match status" value="2"/>
</dbReference>
<evidence type="ECO:0000259" key="1">
    <source>
        <dbReference type="Pfam" id="PF00535"/>
    </source>
</evidence>
<dbReference type="CDD" id="cd04186">
    <property type="entry name" value="GT_2_like_c"/>
    <property type="match status" value="1"/>
</dbReference>
<evidence type="ECO:0000313" key="3">
    <source>
        <dbReference type="Proteomes" id="UP000586254"/>
    </source>
</evidence>
<protein>
    <submittedName>
        <fullName evidence="2">Glycosyltransferase family 2 protein</fullName>
    </submittedName>
</protein>
<comment type="caution">
    <text evidence="2">The sequence shown here is derived from an EMBL/GenBank/DDBJ whole genome shotgun (WGS) entry which is preliminary data.</text>
</comment>
<dbReference type="InterPro" id="IPR001173">
    <property type="entry name" value="Glyco_trans_2-like"/>
</dbReference>
<keyword evidence="2" id="KW-0808">Transferase</keyword>
<accession>A0A853JS42</accession>
<organism evidence="2 3">
    <name type="scientific">Eubacterium callanderi</name>
    <dbReference type="NCBI Taxonomy" id="53442"/>
    <lineage>
        <taxon>Bacteria</taxon>
        <taxon>Bacillati</taxon>
        <taxon>Bacillota</taxon>
        <taxon>Clostridia</taxon>
        <taxon>Eubacteriales</taxon>
        <taxon>Eubacteriaceae</taxon>
        <taxon>Eubacterium</taxon>
    </lineage>
</organism>
<feature type="domain" description="Glycosyltransferase 2-like" evidence="1">
    <location>
        <begin position="440"/>
        <end position="617"/>
    </location>
</feature>
<dbReference type="PANTHER" id="PTHR43179:SF7">
    <property type="entry name" value="RHAMNOSYLTRANSFERASE WBBL"/>
    <property type="match status" value="1"/>
</dbReference>
<dbReference type="CDD" id="cd04184">
    <property type="entry name" value="GT2_RfbC_Mx_like"/>
    <property type="match status" value="1"/>
</dbReference>
<dbReference type="InterPro" id="IPR029044">
    <property type="entry name" value="Nucleotide-diphossugar_trans"/>
</dbReference>
<dbReference type="Proteomes" id="UP000586254">
    <property type="component" value="Unassembled WGS sequence"/>
</dbReference>
<reference evidence="2 3" key="1">
    <citation type="submission" date="2020-07" db="EMBL/GenBank/DDBJ databases">
        <title>Organ Donor 1.</title>
        <authorList>
            <person name="Marsh A.J."/>
            <person name="Azcarate-Peril M.A."/>
        </authorList>
    </citation>
    <scope>NUCLEOTIDE SEQUENCE [LARGE SCALE GENOMIC DNA]</scope>
    <source>
        <strain evidence="2 3">AMC0717</strain>
    </source>
</reference>
<sequence>MKRDINIFIDSIMKDDDKKTIALQGWGINEKDRTPLKPNVKTNDNIVSVVIKEKYRGDINVLYNLSVEINCGFLIIIQVKKFEGMARVQFNSHDEHRRISLNLKRPYKLTNEFGSPLSGLYLKLKRGANYFRRNGFINTLRKAKIELGKSTASQYEEWIKKNENDEPEGILKEIENFKYQPKISIVMPVYNVEKIWLEKCINSVKEQYYQNWELCIADDCSTKPHVKPMLEDYCKNDGRIKVVFRTENGHICEATNSALSIATGEFIGLLDNDDELAPFALYEVVKLLNENPEFNLIYSDEDKIDKFGKRSEAVFKSDWSPDMLMGTNYICHFGVYRKTIVDEIGGFRKGYEGAQDYDLVLRFTEKTDKIGHIPRVLYHWRMLETSTAANQDSKNYAFEAGKKALEDALKRRNIEGTVEHGQGLGLYDVRYKIIKTELVSIIIPTRDGYDDLKKCVDSIVELTTYPNYEIIIADNESTDERVLSLFEDYKKNLKNCFQVLRIDIPFNFSKINNIAAKEANGKYLLFLNNDTKVLTKDWIDKMVSFAQFDRIGAVGAKLCYSDNTIQHAGVILGMGGAAGHGHLDFPRDDFGYFGRLAINCNYSAVTAACMMVKKSDFETVQGFNEELSIAFNDVDFCLRLMEHGKNNVWLHDVILYHYESKSRGMENTIEKQQRFNEEADYMYRQWKKYILNDPHYNPNLVRNNGNYSLNMN</sequence>
<evidence type="ECO:0000313" key="2">
    <source>
        <dbReference type="EMBL" id="NZA40356.1"/>
    </source>
</evidence>
<dbReference type="EMBL" id="JACCKS010000046">
    <property type="protein sequence ID" value="NZA40356.1"/>
    <property type="molecule type" value="Genomic_DNA"/>
</dbReference>
<name>A0A853JS42_9FIRM</name>
<dbReference type="RefSeq" id="WP_180494346.1">
    <property type="nucleotide sequence ID" value="NZ_JACCKS010000046.1"/>
</dbReference>
<dbReference type="PANTHER" id="PTHR43179">
    <property type="entry name" value="RHAMNOSYLTRANSFERASE WBBL"/>
    <property type="match status" value="1"/>
</dbReference>
<dbReference type="AlphaFoldDB" id="A0A853JS42"/>
<dbReference type="GO" id="GO:0016757">
    <property type="term" value="F:glycosyltransferase activity"/>
    <property type="evidence" value="ECO:0007669"/>
    <property type="project" value="UniProtKB-KW"/>
</dbReference>
<feature type="domain" description="Glycosyltransferase 2-like" evidence="1">
    <location>
        <begin position="184"/>
        <end position="343"/>
    </location>
</feature>
<dbReference type="SUPFAM" id="SSF53448">
    <property type="entry name" value="Nucleotide-diphospho-sugar transferases"/>
    <property type="match status" value="2"/>
</dbReference>
<dbReference type="Gene3D" id="3.90.550.10">
    <property type="entry name" value="Spore Coat Polysaccharide Biosynthesis Protein SpsA, Chain A"/>
    <property type="match status" value="2"/>
</dbReference>
<gene>
    <name evidence="2" type="ORF">H0N91_20055</name>
</gene>
<proteinExistence type="predicted"/>